<dbReference type="Pfam" id="PF00440">
    <property type="entry name" value="TetR_N"/>
    <property type="match status" value="1"/>
</dbReference>
<evidence type="ECO:0000256" key="3">
    <source>
        <dbReference type="ARBA" id="ARBA00023125"/>
    </source>
</evidence>
<dbReference type="SUPFAM" id="SSF46689">
    <property type="entry name" value="Homeodomain-like"/>
    <property type="match status" value="1"/>
</dbReference>
<feature type="domain" description="HTH tetR-type" evidence="6">
    <location>
        <begin position="11"/>
        <end position="71"/>
    </location>
</feature>
<evidence type="ECO:0000256" key="2">
    <source>
        <dbReference type="ARBA" id="ARBA00023015"/>
    </source>
</evidence>
<dbReference type="Pfam" id="PF17932">
    <property type="entry name" value="TetR_C_24"/>
    <property type="match status" value="1"/>
</dbReference>
<keyword evidence="8" id="KW-1185">Reference proteome</keyword>
<dbReference type="InterPro" id="IPR036271">
    <property type="entry name" value="Tet_transcr_reg_TetR-rel_C_sf"/>
</dbReference>
<dbReference type="InterPro" id="IPR001647">
    <property type="entry name" value="HTH_TetR"/>
</dbReference>
<dbReference type="RefSeq" id="WP_179646166.1">
    <property type="nucleotide sequence ID" value="NZ_BAAAYY010000045.1"/>
</dbReference>
<dbReference type="InterPro" id="IPR050109">
    <property type="entry name" value="HTH-type_TetR-like_transc_reg"/>
</dbReference>
<keyword evidence="2" id="KW-0805">Transcription regulation</keyword>
<sequence length="200" mass="23176">MNAREPRRRRPQGRQELFQKAAELFATNGYHGTAMSDLEHATGLGRGSIYHYVTSKDDLLYEITTQYLVRLITAGEDLLAQELPVEERLRRFSRKVVRVIVNHQPEMTVCFRDMHEVPEPMRAEVLSLHQRYEHIWAQILKRGQDAGLFRTADTVTVKAVLGLHHYAYLWIQSDGRLSPEEIADVFVDFTLSGITRTDRR</sequence>
<evidence type="ECO:0000256" key="1">
    <source>
        <dbReference type="ARBA" id="ARBA00022491"/>
    </source>
</evidence>
<gene>
    <name evidence="7" type="ORF">HDA32_005850</name>
</gene>
<keyword evidence="3 5" id="KW-0238">DNA-binding</keyword>
<organism evidence="7 8">
    <name type="scientific">Spinactinospora alkalitolerans</name>
    <dbReference type="NCBI Taxonomy" id="687207"/>
    <lineage>
        <taxon>Bacteria</taxon>
        <taxon>Bacillati</taxon>
        <taxon>Actinomycetota</taxon>
        <taxon>Actinomycetes</taxon>
        <taxon>Streptosporangiales</taxon>
        <taxon>Nocardiopsidaceae</taxon>
        <taxon>Spinactinospora</taxon>
    </lineage>
</organism>
<dbReference type="InterPro" id="IPR009057">
    <property type="entry name" value="Homeodomain-like_sf"/>
</dbReference>
<dbReference type="GO" id="GO:0000976">
    <property type="term" value="F:transcription cis-regulatory region binding"/>
    <property type="evidence" value="ECO:0007669"/>
    <property type="project" value="TreeGrafter"/>
</dbReference>
<dbReference type="Gene3D" id="1.10.357.10">
    <property type="entry name" value="Tetracycline Repressor, domain 2"/>
    <property type="match status" value="1"/>
</dbReference>
<dbReference type="InterPro" id="IPR041490">
    <property type="entry name" value="KstR2_TetR_C"/>
</dbReference>
<dbReference type="Gene3D" id="1.10.10.60">
    <property type="entry name" value="Homeodomain-like"/>
    <property type="match status" value="1"/>
</dbReference>
<dbReference type="Proteomes" id="UP000589036">
    <property type="component" value="Unassembled WGS sequence"/>
</dbReference>
<dbReference type="GO" id="GO:0003700">
    <property type="term" value="F:DNA-binding transcription factor activity"/>
    <property type="evidence" value="ECO:0007669"/>
    <property type="project" value="TreeGrafter"/>
</dbReference>
<dbReference type="AlphaFoldDB" id="A0A852U9U2"/>
<name>A0A852U9U2_9ACTN</name>
<accession>A0A852U9U2</accession>
<dbReference type="PRINTS" id="PR00455">
    <property type="entry name" value="HTHTETR"/>
</dbReference>
<dbReference type="EMBL" id="JACCCC010000001">
    <property type="protein sequence ID" value="NYE50730.1"/>
    <property type="molecule type" value="Genomic_DNA"/>
</dbReference>
<evidence type="ECO:0000313" key="8">
    <source>
        <dbReference type="Proteomes" id="UP000589036"/>
    </source>
</evidence>
<keyword evidence="4" id="KW-0804">Transcription</keyword>
<dbReference type="PANTHER" id="PTHR30055">
    <property type="entry name" value="HTH-TYPE TRANSCRIPTIONAL REGULATOR RUTR"/>
    <property type="match status" value="1"/>
</dbReference>
<feature type="DNA-binding region" description="H-T-H motif" evidence="5">
    <location>
        <begin position="34"/>
        <end position="53"/>
    </location>
</feature>
<protein>
    <submittedName>
        <fullName evidence="7">AcrR family transcriptional regulator</fullName>
    </submittedName>
</protein>
<reference evidence="7 8" key="1">
    <citation type="submission" date="2020-07" db="EMBL/GenBank/DDBJ databases">
        <title>Sequencing the genomes of 1000 actinobacteria strains.</title>
        <authorList>
            <person name="Klenk H.-P."/>
        </authorList>
    </citation>
    <scope>NUCLEOTIDE SEQUENCE [LARGE SCALE GENOMIC DNA]</scope>
    <source>
        <strain evidence="7 8">CXB654</strain>
    </source>
</reference>
<evidence type="ECO:0000256" key="5">
    <source>
        <dbReference type="PROSITE-ProRule" id="PRU00335"/>
    </source>
</evidence>
<dbReference type="PANTHER" id="PTHR30055:SF175">
    <property type="entry name" value="HTH-TYPE TRANSCRIPTIONAL REPRESSOR KSTR2"/>
    <property type="match status" value="1"/>
</dbReference>
<dbReference type="SUPFAM" id="SSF48498">
    <property type="entry name" value="Tetracyclin repressor-like, C-terminal domain"/>
    <property type="match status" value="1"/>
</dbReference>
<proteinExistence type="predicted"/>
<evidence type="ECO:0000313" key="7">
    <source>
        <dbReference type="EMBL" id="NYE50730.1"/>
    </source>
</evidence>
<keyword evidence="1" id="KW-0678">Repressor</keyword>
<comment type="caution">
    <text evidence="7">The sequence shown here is derived from an EMBL/GenBank/DDBJ whole genome shotgun (WGS) entry which is preliminary data.</text>
</comment>
<dbReference type="PROSITE" id="PS50977">
    <property type="entry name" value="HTH_TETR_2"/>
    <property type="match status" value="1"/>
</dbReference>
<evidence type="ECO:0000259" key="6">
    <source>
        <dbReference type="PROSITE" id="PS50977"/>
    </source>
</evidence>
<evidence type="ECO:0000256" key="4">
    <source>
        <dbReference type="ARBA" id="ARBA00023163"/>
    </source>
</evidence>